<dbReference type="InterPro" id="IPR050640">
    <property type="entry name" value="Bact_2-comp_sensor_kinase"/>
</dbReference>
<keyword evidence="2" id="KW-0472">Membrane</keyword>
<dbReference type="OrthoDB" id="607947at2"/>
<dbReference type="InterPro" id="IPR036890">
    <property type="entry name" value="HATPase_C_sf"/>
</dbReference>
<protein>
    <recommendedName>
        <fullName evidence="4">Signal transduction histidine kinase internal region domain-containing protein</fullName>
    </recommendedName>
</protein>
<accession>A0A4U3L6R8</accession>
<keyword evidence="6" id="KW-1185">Reference proteome</keyword>
<dbReference type="Gene3D" id="3.30.565.10">
    <property type="entry name" value="Histidine kinase-like ATPase, C-terminal domain"/>
    <property type="match status" value="1"/>
</dbReference>
<dbReference type="Pfam" id="PF06580">
    <property type="entry name" value="His_kinase"/>
    <property type="match status" value="1"/>
</dbReference>
<evidence type="ECO:0000256" key="2">
    <source>
        <dbReference type="SAM" id="Phobius"/>
    </source>
</evidence>
<gene>
    <name evidence="5" type="ORF">FC093_08355</name>
</gene>
<comment type="caution">
    <text evidence="5">The sequence shown here is derived from an EMBL/GenBank/DDBJ whole genome shotgun (WGS) entry which is preliminary data.</text>
</comment>
<dbReference type="AlphaFoldDB" id="A0A4U3L6R8"/>
<evidence type="ECO:0000256" key="3">
    <source>
        <dbReference type="SAM" id="SignalP"/>
    </source>
</evidence>
<sequence>MVAVTKKMFSLLMLMLLENFIHAQYSDAEVFKQMNPSTKKNAAVDNLKRDLLSSKEDTSKALQLLNISNIYMWSFPDSALVYALKGLRLSEKLHFTRGSIKAYHSMGEALAIKEAYPKALEVEFKALHLSQDLNDQLQISLTLFWIGIIYLHSENPQQALDYLHRLAPDSELYLKNKELILAHLGFCYFGLNKLDSALFYMEKSCDLEIRENNGWCLPFIWRGQIEDKSGRYDNALKYYRMGISIAAAKRDLFQAYNSLALTFIKLNLRDSSVFYLKKTIDGAQNEPFFSEIITASKLLVDIYTSLHMIDSAFKYQELTLKVSDSLFNQEKINRTQNLSFIDQLRQQQEANNEQQFQSKIRIIILVTTLLVFLIIGTILWRNNMQKQEANILLQQQKLKVETTLQQLESTQAQLIQTEKEKLFAQHIKEVHELEAKALRAQMNPHFIFNCMNSIKALIQKNEQEKSILYLTTFSKLIRTVFQNSDKREISLYDEMETCRLYAQLESMRFNNKFSYAFNIDKTLDLKSIMVPALIVQPYIENAIWHGIMPKENGGMVMVTVDRTDGTIRCTIDDDGIGREMSKQNKFLTKDSTHESKGVYLTQARLHLDNLLNERNARVTIIDKKDEHDQFCGTTVILCFDEY</sequence>
<dbReference type="InterPro" id="IPR010559">
    <property type="entry name" value="Sig_transdc_His_kin_internal"/>
</dbReference>
<keyword evidence="2" id="KW-1133">Transmembrane helix</keyword>
<feature type="signal peptide" evidence="3">
    <location>
        <begin position="1"/>
        <end position="23"/>
    </location>
</feature>
<feature type="domain" description="Signal transduction histidine kinase internal region" evidence="4">
    <location>
        <begin position="434"/>
        <end position="513"/>
    </location>
</feature>
<evidence type="ECO:0000256" key="1">
    <source>
        <dbReference type="SAM" id="Coils"/>
    </source>
</evidence>
<evidence type="ECO:0000259" key="4">
    <source>
        <dbReference type="Pfam" id="PF06580"/>
    </source>
</evidence>
<reference evidence="5 6" key="1">
    <citation type="submission" date="2019-05" db="EMBL/GenBank/DDBJ databases">
        <title>Panacibacter sp. strain 17mud1-8 Genome sequencing and assembly.</title>
        <authorList>
            <person name="Chhetri G."/>
        </authorList>
    </citation>
    <scope>NUCLEOTIDE SEQUENCE [LARGE SCALE GENOMIC DNA]</scope>
    <source>
        <strain evidence="5 6">17mud1-8</strain>
    </source>
</reference>
<dbReference type="InterPro" id="IPR011990">
    <property type="entry name" value="TPR-like_helical_dom_sf"/>
</dbReference>
<dbReference type="PANTHER" id="PTHR34220">
    <property type="entry name" value="SENSOR HISTIDINE KINASE YPDA"/>
    <property type="match status" value="1"/>
</dbReference>
<feature type="chain" id="PRO_5020226450" description="Signal transduction histidine kinase internal region domain-containing protein" evidence="3">
    <location>
        <begin position="24"/>
        <end position="642"/>
    </location>
</feature>
<feature type="coiled-coil region" evidence="1">
    <location>
        <begin position="393"/>
        <end position="420"/>
    </location>
</feature>
<evidence type="ECO:0000313" key="6">
    <source>
        <dbReference type="Proteomes" id="UP000305848"/>
    </source>
</evidence>
<dbReference type="GO" id="GO:0000155">
    <property type="term" value="F:phosphorelay sensor kinase activity"/>
    <property type="evidence" value="ECO:0007669"/>
    <property type="project" value="InterPro"/>
</dbReference>
<dbReference type="InterPro" id="IPR019734">
    <property type="entry name" value="TPR_rpt"/>
</dbReference>
<name>A0A4U3L6R8_9BACT</name>
<keyword evidence="1" id="KW-0175">Coiled coil</keyword>
<dbReference type="SUPFAM" id="SSF55874">
    <property type="entry name" value="ATPase domain of HSP90 chaperone/DNA topoisomerase II/histidine kinase"/>
    <property type="match status" value="1"/>
</dbReference>
<dbReference type="SMART" id="SM00028">
    <property type="entry name" value="TPR"/>
    <property type="match status" value="4"/>
</dbReference>
<dbReference type="GO" id="GO:0016020">
    <property type="term" value="C:membrane"/>
    <property type="evidence" value="ECO:0007669"/>
    <property type="project" value="InterPro"/>
</dbReference>
<dbReference type="EMBL" id="SZQL01000005">
    <property type="protein sequence ID" value="TKK69317.1"/>
    <property type="molecule type" value="Genomic_DNA"/>
</dbReference>
<dbReference type="Gene3D" id="1.25.40.10">
    <property type="entry name" value="Tetratricopeptide repeat domain"/>
    <property type="match status" value="2"/>
</dbReference>
<keyword evidence="2" id="KW-0812">Transmembrane</keyword>
<dbReference type="SUPFAM" id="SSF48452">
    <property type="entry name" value="TPR-like"/>
    <property type="match status" value="1"/>
</dbReference>
<dbReference type="RefSeq" id="WP_137261312.1">
    <property type="nucleotide sequence ID" value="NZ_SZQL01000005.1"/>
</dbReference>
<keyword evidence="3" id="KW-0732">Signal</keyword>
<dbReference type="Proteomes" id="UP000305848">
    <property type="component" value="Unassembled WGS sequence"/>
</dbReference>
<dbReference type="PANTHER" id="PTHR34220:SF7">
    <property type="entry name" value="SENSOR HISTIDINE KINASE YPDA"/>
    <property type="match status" value="1"/>
</dbReference>
<feature type="transmembrane region" description="Helical" evidence="2">
    <location>
        <begin position="360"/>
        <end position="380"/>
    </location>
</feature>
<proteinExistence type="predicted"/>
<organism evidence="5 6">
    <name type="scientific">Ilyomonas limi</name>
    <dbReference type="NCBI Taxonomy" id="2575867"/>
    <lineage>
        <taxon>Bacteria</taxon>
        <taxon>Pseudomonadati</taxon>
        <taxon>Bacteroidota</taxon>
        <taxon>Chitinophagia</taxon>
        <taxon>Chitinophagales</taxon>
        <taxon>Chitinophagaceae</taxon>
        <taxon>Ilyomonas</taxon>
    </lineage>
</organism>
<evidence type="ECO:0000313" key="5">
    <source>
        <dbReference type="EMBL" id="TKK69317.1"/>
    </source>
</evidence>